<proteinExistence type="predicted"/>
<name>A0A3E1EZ75_9FLAO</name>
<keyword evidence="2" id="KW-1185">Reference proteome</keyword>
<comment type="caution">
    <text evidence="1">The sequence shown here is derived from an EMBL/GenBank/DDBJ whole genome shotgun (WGS) entry which is preliminary data.</text>
</comment>
<evidence type="ECO:0000313" key="1">
    <source>
        <dbReference type="EMBL" id="RFC54869.1"/>
    </source>
</evidence>
<dbReference type="AlphaFoldDB" id="A0A3E1EZ75"/>
<sequence>MVTTKAPIGEVINFLYKNDGLYKDEPLLRKIRNLVDLIILRTEKDGVEKTLGSLEDDLFKLRLDIINESQLLQDITKNINDTIQDRVIGQFDKTTNQKKLELAFVKSLKIYGEITENILDKIPNNSFSSIKNFPQLNYKSFIDLLQSLPGKESQFIISYLKSSITLDFALIVAELIFDNKLKLKKSEVENLVLTLKNSIEEYAVFSNKFGLWNPSDDDESQWIRNIKIRISLFESKNNSDNLSSDEISKILVA</sequence>
<dbReference type="EMBL" id="QURB01000002">
    <property type="protein sequence ID" value="RFC54869.1"/>
    <property type="molecule type" value="Genomic_DNA"/>
</dbReference>
<organism evidence="1 2">
    <name type="scientific">Brumimicrobium aurantiacum</name>
    <dbReference type="NCBI Taxonomy" id="1737063"/>
    <lineage>
        <taxon>Bacteria</taxon>
        <taxon>Pseudomonadati</taxon>
        <taxon>Bacteroidota</taxon>
        <taxon>Flavobacteriia</taxon>
        <taxon>Flavobacteriales</taxon>
        <taxon>Crocinitomicaceae</taxon>
        <taxon>Brumimicrobium</taxon>
    </lineage>
</organism>
<evidence type="ECO:0000313" key="2">
    <source>
        <dbReference type="Proteomes" id="UP000257127"/>
    </source>
</evidence>
<gene>
    <name evidence="1" type="ORF">DXU93_03345</name>
</gene>
<dbReference type="Proteomes" id="UP000257127">
    <property type="component" value="Unassembled WGS sequence"/>
</dbReference>
<dbReference type="RefSeq" id="WP_116879848.1">
    <property type="nucleotide sequence ID" value="NZ_QURB01000002.1"/>
</dbReference>
<accession>A0A3E1EZ75</accession>
<protein>
    <submittedName>
        <fullName evidence="1">Uncharacterized protein</fullName>
    </submittedName>
</protein>
<reference evidence="1 2" key="1">
    <citation type="submission" date="2018-08" db="EMBL/GenBank/DDBJ databases">
        <title>The draft genome squence of Brumimicrobium sp. N62.</title>
        <authorList>
            <person name="Du Z.-J."/>
            <person name="Luo H.-R."/>
        </authorList>
    </citation>
    <scope>NUCLEOTIDE SEQUENCE [LARGE SCALE GENOMIC DNA]</scope>
    <source>
        <strain evidence="1 2">N62</strain>
    </source>
</reference>